<dbReference type="KEGG" id="sale:EPH95_06060"/>
<evidence type="ECO:0000256" key="1">
    <source>
        <dbReference type="SAM" id="Phobius"/>
    </source>
</evidence>
<protein>
    <submittedName>
        <fullName evidence="2">DUF2243 domain-containing protein</fullName>
    </submittedName>
</protein>
<sequence length="132" mass="15087">MMAFIDEALFHLLLQWHHFYDRSTTEIGLMSEGLLHAFSWFATIASLFMLAGIKKRNGFWLKRWGGGVLLGAGIFQFYDGIVQHKLMRIHQVRYVDNLIVYDLVWILAAVLMIVGGAFLIKRTKQSGLKGSL</sequence>
<dbReference type="OrthoDB" id="5190099at2"/>
<gene>
    <name evidence="2" type="ORF">EPH95_06060</name>
</gene>
<feature type="transmembrane region" description="Helical" evidence="1">
    <location>
        <begin position="33"/>
        <end position="53"/>
    </location>
</feature>
<dbReference type="Proteomes" id="UP000319756">
    <property type="component" value="Chromosome"/>
</dbReference>
<keyword evidence="1" id="KW-0472">Membrane</keyword>
<feature type="transmembrane region" description="Helical" evidence="1">
    <location>
        <begin position="98"/>
        <end position="120"/>
    </location>
</feature>
<reference evidence="3" key="1">
    <citation type="submission" date="2019-01" db="EMBL/GenBank/DDBJ databases">
        <title>Genomic analysis of Salicibibacter sp. NKC3-5.</title>
        <authorList>
            <person name="Oh Y.J."/>
        </authorList>
    </citation>
    <scope>NUCLEOTIDE SEQUENCE [LARGE SCALE GENOMIC DNA]</scope>
    <source>
        <strain evidence="3">NKC3-5</strain>
    </source>
</reference>
<keyword evidence="3" id="KW-1185">Reference proteome</keyword>
<dbReference type="EMBL" id="CP035485">
    <property type="protein sequence ID" value="QDI93027.1"/>
    <property type="molecule type" value="Genomic_DNA"/>
</dbReference>
<dbReference type="AlphaFoldDB" id="A0A514LME0"/>
<evidence type="ECO:0000313" key="2">
    <source>
        <dbReference type="EMBL" id="QDI93027.1"/>
    </source>
</evidence>
<evidence type="ECO:0000313" key="3">
    <source>
        <dbReference type="Proteomes" id="UP000319756"/>
    </source>
</evidence>
<keyword evidence="1" id="KW-1133">Transmembrane helix</keyword>
<proteinExistence type="predicted"/>
<dbReference type="InterPro" id="IPR018719">
    <property type="entry name" value="DUF2243_membrane"/>
</dbReference>
<feature type="transmembrane region" description="Helical" evidence="1">
    <location>
        <begin position="60"/>
        <end position="78"/>
    </location>
</feature>
<accession>A0A514LME0</accession>
<name>A0A514LME0_9BACI</name>
<organism evidence="2 3">
    <name type="scientific">Salicibibacter halophilus</name>
    <dbReference type="NCBI Taxonomy" id="2502791"/>
    <lineage>
        <taxon>Bacteria</taxon>
        <taxon>Bacillati</taxon>
        <taxon>Bacillota</taxon>
        <taxon>Bacilli</taxon>
        <taxon>Bacillales</taxon>
        <taxon>Bacillaceae</taxon>
        <taxon>Salicibibacter</taxon>
    </lineage>
</organism>
<keyword evidence="1" id="KW-0812">Transmembrane</keyword>
<dbReference type="Pfam" id="PF10002">
    <property type="entry name" value="DUF2243"/>
    <property type="match status" value="1"/>
</dbReference>